<proteinExistence type="predicted"/>
<dbReference type="AlphaFoldDB" id="A0A074VG19"/>
<dbReference type="CDD" id="cd14744">
    <property type="entry name" value="PAAR_CT_2"/>
    <property type="match status" value="1"/>
</dbReference>
<organism evidence="1 2">
    <name type="scientific">Snodgrassella alvi SCGC AB-598-J21</name>
    <dbReference type="NCBI Taxonomy" id="1385367"/>
    <lineage>
        <taxon>Bacteria</taxon>
        <taxon>Pseudomonadati</taxon>
        <taxon>Pseudomonadota</taxon>
        <taxon>Betaproteobacteria</taxon>
        <taxon>Neisseriales</taxon>
        <taxon>Neisseriaceae</taxon>
        <taxon>Snodgrassella</taxon>
    </lineage>
</organism>
<evidence type="ECO:0008006" key="3">
    <source>
        <dbReference type="Google" id="ProtNLM"/>
    </source>
</evidence>
<dbReference type="Proteomes" id="UP000027644">
    <property type="component" value="Unassembled WGS sequence"/>
</dbReference>
<evidence type="ECO:0000313" key="1">
    <source>
        <dbReference type="EMBL" id="KEQ01375.1"/>
    </source>
</evidence>
<sequence length="87" mass="9271">MSRAIICKGDTTTHGGVVLEGDPIAKIEGRPVARKGDKVSCPKCSGTHYIVEGDPKLTVKGRLMVLENMKTSCGARLLSKQSLAKCE</sequence>
<comment type="caution">
    <text evidence="1">The sequence shown here is derived from an EMBL/GenBank/DDBJ whole genome shotgun (WGS) entry which is preliminary data.</text>
</comment>
<protein>
    <recommendedName>
        <fullName evidence="3">PAAR motif</fullName>
    </recommendedName>
</protein>
<reference evidence="1 2" key="1">
    <citation type="journal article" date="2014" name="PLoS Genet.">
        <title>Hidden diversity in honey bee gut symbionts detected by single-cell genomics.</title>
        <authorList>
            <person name="Engel P."/>
            <person name="Stepanauskas R."/>
            <person name="Moran N."/>
        </authorList>
    </citation>
    <scope>NUCLEOTIDE SEQUENCE [LARGE SCALE GENOMIC DNA]</scope>
    <source>
        <strain evidence="1 2">SCGC AB-598-J21</strain>
    </source>
</reference>
<name>A0A074VG19_9NEIS</name>
<dbReference type="InterPro" id="IPR008727">
    <property type="entry name" value="PAAR_motif"/>
</dbReference>
<accession>A0A074VG19</accession>
<dbReference type="Gene3D" id="2.60.200.60">
    <property type="match status" value="1"/>
</dbReference>
<dbReference type="Pfam" id="PF05488">
    <property type="entry name" value="PAAR_motif"/>
    <property type="match status" value="1"/>
</dbReference>
<dbReference type="EMBL" id="AVQL01000423">
    <property type="protein sequence ID" value="KEQ01375.1"/>
    <property type="molecule type" value="Genomic_DNA"/>
</dbReference>
<gene>
    <name evidence="1" type="ORF">SASC598J21_008530</name>
</gene>
<evidence type="ECO:0000313" key="2">
    <source>
        <dbReference type="Proteomes" id="UP000027644"/>
    </source>
</evidence>